<proteinExistence type="predicted"/>
<name>A0A1V1P6E9_9BACT</name>
<evidence type="ECO:0000313" key="1">
    <source>
        <dbReference type="EMBL" id="ETR70364.1"/>
    </source>
</evidence>
<gene>
    <name evidence="1" type="ORF">OMM_03295</name>
</gene>
<protein>
    <submittedName>
        <fullName evidence="1">Uncharacterized protein</fullName>
    </submittedName>
</protein>
<organism evidence="1 2">
    <name type="scientific">Candidatus Magnetoglobus multicellularis str. Araruama</name>
    <dbReference type="NCBI Taxonomy" id="890399"/>
    <lineage>
        <taxon>Bacteria</taxon>
        <taxon>Pseudomonadati</taxon>
        <taxon>Thermodesulfobacteriota</taxon>
        <taxon>Desulfobacteria</taxon>
        <taxon>Desulfobacterales</taxon>
        <taxon>Desulfobacteraceae</taxon>
        <taxon>Candidatus Magnetoglobus</taxon>
    </lineage>
</organism>
<sequence>MIPDGIRESEARYLILEFKYTQSLSDKSFQQALGYDYFFGEHYHLQRNDFQTFIVSAITPRQEILIDYGYSQTGTNGVYKSHIRAFKLFPILILNELPDEYHNALIKAFASRKAQREKAKQLLREEHYIETIPKGIKTIIAEIFKYIFCKPEEDISMAAMTDEHASKVARFIDVFVNTNLSLEEVLSQYKPEDVISKYKPKDVISQFRPEDIVSCLDKSQIMLLKQQLDKV</sequence>
<accession>A0A1V1P6E9</accession>
<dbReference type="EMBL" id="ATBP01000437">
    <property type="protein sequence ID" value="ETR70364.1"/>
    <property type="molecule type" value="Genomic_DNA"/>
</dbReference>
<dbReference type="AlphaFoldDB" id="A0A1V1P6E9"/>
<reference evidence="2" key="1">
    <citation type="submission" date="2012-11" db="EMBL/GenBank/DDBJ databases">
        <authorList>
            <person name="Lucero-Rivera Y.E."/>
            <person name="Tovar-Ramirez D."/>
        </authorList>
    </citation>
    <scope>NUCLEOTIDE SEQUENCE [LARGE SCALE GENOMIC DNA]</scope>
    <source>
        <strain evidence="2">Araruama</strain>
    </source>
</reference>
<comment type="caution">
    <text evidence="1">The sequence shown here is derived from an EMBL/GenBank/DDBJ whole genome shotgun (WGS) entry which is preliminary data.</text>
</comment>
<dbReference type="Proteomes" id="UP000189670">
    <property type="component" value="Unassembled WGS sequence"/>
</dbReference>
<evidence type="ECO:0000313" key="2">
    <source>
        <dbReference type="Proteomes" id="UP000189670"/>
    </source>
</evidence>